<evidence type="ECO:0008006" key="3">
    <source>
        <dbReference type="Google" id="ProtNLM"/>
    </source>
</evidence>
<reference evidence="1" key="1">
    <citation type="submission" date="2020-03" db="EMBL/GenBank/DDBJ databases">
        <title>The deep terrestrial virosphere.</title>
        <authorList>
            <person name="Holmfeldt K."/>
            <person name="Nilsson E."/>
            <person name="Simone D."/>
            <person name="Lopez-Fernandez M."/>
            <person name="Wu X."/>
            <person name="de Brujin I."/>
            <person name="Lundin D."/>
            <person name="Andersson A."/>
            <person name="Bertilsson S."/>
            <person name="Dopson M."/>
        </authorList>
    </citation>
    <scope>NUCLEOTIDE SEQUENCE</scope>
    <source>
        <strain evidence="1">MM171A01759</strain>
        <strain evidence="2">MM171B01954</strain>
    </source>
</reference>
<dbReference type="AlphaFoldDB" id="A0A6M3LY47"/>
<name>A0A6M3LY47_9ZZZZ</name>
<accession>A0A6M3LY47</accession>
<evidence type="ECO:0000313" key="1">
    <source>
        <dbReference type="EMBL" id="QJA98482.1"/>
    </source>
</evidence>
<sequence>MKITNRLQGENSIVGAFSLVKDDVPDNAMVAGTPAKIINEMT</sequence>
<protein>
    <recommendedName>
        <fullName evidence="3">Acetyltransferase</fullName>
    </recommendedName>
</protein>
<dbReference type="EMBL" id="MT143584">
    <property type="protein sequence ID" value="QJA98482.1"/>
    <property type="molecule type" value="Genomic_DNA"/>
</dbReference>
<dbReference type="EMBL" id="MT143735">
    <property type="protein sequence ID" value="QJB01810.1"/>
    <property type="molecule type" value="Genomic_DNA"/>
</dbReference>
<organism evidence="1">
    <name type="scientific">viral metagenome</name>
    <dbReference type="NCBI Taxonomy" id="1070528"/>
    <lineage>
        <taxon>unclassified sequences</taxon>
        <taxon>metagenomes</taxon>
        <taxon>organismal metagenomes</taxon>
    </lineage>
</organism>
<dbReference type="SUPFAM" id="SSF51161">
    <property type="entry name" value="Trimeric LpxA-like enzymes"/>
    <property type="match status" value="1"/>
</dbReference>
<proteinExistence type="predicted"/>
<dbReference type="InterPro" id="IPR011004">
    <property type="entry name" value="Trimer_LpxA-like_sf"/>
</dbReference>
<gene>
    <name evidence="1" type="ORF">MM171A01759_0007</name>
    <name evidence="2" type="ORF">MM171B01954_0007</name>
</gene>
<evidence type="ECO:0000313" key="2">
    <source>
        <dbReference type="EMBL" id="QJB01810.1"/>
    </source>
</evidence>
<dbReference type="Gene3D" id="2.160.10.10">
    <property type="entry name" value="Hexapeptide repeat proteins"/>
    <property type="match status" value="1"/>
</dbReference>